<dbReference type="EMBL" id="JAAQPH010000020">
    <property type="protein sequence ID" value="NIA71265.1"/>
    <property type="molecule type" value="Genomic_DNA"/>
</dbReference>
<proteinExistence type="predicted"/>
<feature type="compositionally biased region" description="Low complexity" evidence="1">
    <location>
        <begin position="31"/>
        <end position="58"/>
    </location>
</feature>
<gene>
    <name evidence="3" type="ORF">HBA54_21940</name>
</gene>
<dbReference type="PROSITE" id="PS51257">
    <property type="entry name" value="PROKAR_LIPOPROTEIN"/>
    <property type="match status" value="1"/>
</dbReference>
<protein>
    <submittedName>
        <fullName evidence="3">Uncharacterized protein</fullName>
    </submittedName>
</protein>
<feature type="chain" id="PRO_5037408301" evidence="2">
    <location>
        <begin position="29"/>
        <end position="391"/>
    </location>
</feature>
<keyword evidence="2" id="KW-0732">Signal</keyword>
<comment type="caution">
    <text evidence="3">The sequence shown here is derived from an EMBL/GenBank/DDBJ whole genome shotgun (WGS) entry which is preliminary data.</text>
</comment>
<feature type="region of interest" description="Disordered" evidence="1">
    <location>
        <begin position="31"/>
        <end position="91"/>
    </location>
</feature>
<reference evidence="3" key="1">
    <citation type="submission" date="2020-03" db="EMBL/GenBank/DDBJ databases">
        <title>Genome of Pelagibius litoralis DSM 21314T.</title>
        <authorList>
            <person name="Wang G."/>
        </authorList>
    </citation>
    <scope>NUCLEOTIDE SEQUENCE</scope>
    <source>
        <strain evidence="3">DSM 21314</strain>
    </source>
</reference>
<dbReference type="AlphaFoldDB" id="A0A967KFE2"/>
<feature type="compositionally biased region" description="Pro residues" evidence="1">
    <location>
        <begin position="59"/>
        <end position="69"/>
    </location>
</feature>
<keyword evidence="4" id="KW-1185">Reference proteome</keyword>
<evidence type="ECO:0000256" key="2">
    <source>
        <dbReference type="SAM" id="SignalP"/>
    </source>
</evidence>
<name>A0A967KFE2_9PROT</name>
<feature type="signal peptide" evidence="2">
    <location>
        <begin position="1"/>
        <end position="28"/>
    </location>
</feature>
<accession>A0A967KFE2</accession>
<evidence type="ECO:0000313" key="3">
    <source>
        <dbReference type="EMBL" id="NIA71265.1"/>
    </source>
</evidence>
<dbReference type="RefSeq" id="WP_167228722.1">
    <property type="nucleotide sequence ID" value="NZ_JAAQPH010000020.1"/>
</dbReference>
<dbReference type="Proteomes" id="UP000761264">
    <property type="component" value="Unassembled WGS sequence"/>
</dbReference>
<evidence type="ECO:0000313" key="4">
    <source>
        <dbReference type="Proteomes" id="UP000761264"/>
    </source>
</evidence>
<sequence>MSNRHSLPFRRTAVVIGALLLVTGCAMPQKESSTASSSAEAPPAETATTTQSAAVETAPAPPPAAPSTPVPQILGTTDFKPPTVSNMRPTGTVVGQKIEGLRSDLLRLQGELSSENNSLQGLRVSARQFAGNYHSLKAAMNARLQVGTTPGNPELVAQWNQAQSELQQVGASIAALNTLASQVSGTASLSAFLLESTSTTFELRGAVEEDHRQLAVLEDEVNKTVVIIDRLLNELTDDIARTQNYFANERLNLTAMQVAIDNGEYIGGSLANRSYGVPAPAPAGGAASQVGQRQPLAVIRFDRPDVQYEQALFTVVGSALERRPNAAFDIVAVSPSQGDAAQVALDTTRSRRNAEGVLRTLTSMGLPADRMTLSATSSAQAQVTEVHVYVR</sequence>
<organism evidence="3 4">
    <name type="scientific">Pelagibius litoralis</name>
    <dbReference type="NCBI Taxonomy" id="374515"/>
    <lineage>
        <taxon>Bacteria</taxon>
        <taxon>Pseudomonadati</taxon>
        <taxon>Pseudomonadota</taxon>
        <taxon>Alphaproteobacteria</taxon>
        <taxon>Rhodospirillales</taxon>
        <taxon>Rhodovibrionaceae</taxon>
        <taxon>Pelagibius</taxon>
    </lineage>
</organism>
<evidence type="ECO:0000256" key="1">
    <source>
        <dbReference type="SAM" id="MobiDB-lite"/>
    </source>
</evidence>